<comment type="similarity">
    <text evidence="8">Belongs to the tRNA(Ile)-lysidine synthase family.</text>
</comment>
<keyword evidence="6 8" id="KW-0067">ATP-binding</keyword>
<evidence type="ECO:0000256" key="1">
    <source>
        <dbReference type="ARBA" id="ARBA00004496"/>
    </source>
</evidence>
<dbReference type="Pfam" id="PF11734">
    <property type="entry name" value="TilS_C"/>
    <property type="match status" value="1"/>
</dbReference>
<feature type="domain" description="Lysidine-tRNA(Ile) synthetase C-terminal" evidence="9">
    <location>
        <begin position="375"/>
        <end position="452"/>
    </location>
</feature>
<comment type="domain">
    <text evidence="8">The N-terminal region contains the highly conserved SGGXDS motif, predicted to be a P-loop motif involved in ATP binding.</text>
</comment>
<evidence type="ECO:0000313" key="10">
    <source>
        <dbReference type="EMBL" id="WIH94391.1"/>
    </source>
</evidence>
<evidence type="ECO:0000256" key="2">
    <source>
        <dbReference type="ARBA" id="ARBA00022490"/>
    </source>
</evidence>
<reference evidence="10" key="1">
    <citation type="submission" date="2022-06" db="EMBL/GenBank/DDBJ databases">
        <title>Brachyspira pilosicoli from pigs in Switzerland.</title>
        <authorList>
            <person name="Schmitt S."/>
            <person name="Arnold M."/>
            <person name="Rossano A."/>
            <person name="Perreten V."/>
        </authorList>
    </citation>
    <scope>NUCLEOTIDE SEQUENCE</scope>
    <source>
        <strain evidence="10">MEI4028</strain>
    </source>
</reference>
<evidence type="ECO:0000256" key="6">
    <source>
        <dbReference type="ARBA" id="ARBA00022840"/>
    </source>
</evidence>
<dbReference type="CDD" id="cd01992">
    <property type="entry name" value="TilS_N"/>
    <property type="match status" value="1"/>
</dbReference>
<dbReference type="EC" id="6.3.4.19" evidence="8"/>
<dbReference type="RefSeq" id="WP_284602546.1">
    <property type="nucleotide sequence ID" value="NZ_CP098752.1"/>
</dbReference>
<evidence type="ECO:0000256" key="3">
    <source>
        <dbReference type="ARBA" id="ARBA00022598"/>
    </source>
</evidence>
<dbReference type="SMART" id="SM00977">
    <property type="entry name" value="TilS_C"/>
    <property type="match status" value="1"/>
</dbReference>
<comment type="catalytic activity">
    <reaction evidence="7 8">
        <text>cytidine(34) in tRNA(Ile2) + L-lysine + ATP = lysidine(34) in tRNA(Ile2) + AMP + diphosphate + H(+)</text>
        <dbReference type="Rhea" id="RHEA:43744"/>
        <dbReference type="Rhea" id="RHEA-COMP:10625"/>
        <dbReference type="Rhea" id="RHEA-COMP:10670"/>
        <dbReference type="ChEBI" id="CHEBI:15378"/>
        <dbReference type="ChEBI" id="CHEBI:30616"/>
        <dbReference type="ChEBI" id="CHEBI:32551"/>
        <dbReference type="ChEBI" id="CHEBI:33019"/>
        <dbReference type="ChEBI" id="CHEBI:82748"/>
        <dbReference type="ChEBI" id="CHEBI:83665"/>
        <dbReference type="ChEBI" id="CHEBI:456215"/>
        <dbReference type="EC" id="6.3.4.19"/>
    </reaction>
</comment>
<evidence type="ECO:0000313" key="11">
    <source>
        <dbReference type="Proteomes" id="UP001242021"/>
    </source>
</evidence>
<dbReference type="GO" id="GO:0006400">
    <property type="term" value="P:tRNA modification"/>
    <property type="evidence" value="ECO:0007669"/>
    <property type="project" value="UniProtKB-UniRule"/>
</dbReference>
<dbReference type="Proteomes" id="UP001242021">
    <property type="component" value="Chromosome"/>
</dbReference>
<name>A0AAJ6G7P5_BRAPL</name>
<dbReference type="PANTHER" id="PTHR43033">
    <property type="entry name" value="TRNA(ILE)-LYSIDINE SYNTHASE-RELATED"/>
    <property type="match status" value="1"/>
</dbReference>
<dbReference type="NCBIfam" id="TIGR02433">
    <property type="entry name" value="lysidine_TilS_C"/>
    <property type="match status" value="1"/>
</dbReference>
<dbReference type="InterPro" id="IPR011063">
    <property type="entry name" value="TilS/TtcA_N"/>
</dbReference>
<dbReference type="PANTHER" id="PTHR43033:SF1">
    <property type="entry name" value="TRNA(ILE)-LYSIDINE SYNTHASE-RELATED"/>
    <property type="match status" value="1"/>
</dbReference>
<dbReference type="GO" id="GO:0005737">
    <property type="term" value="C:cytoplasm"/>
    <property type="evidence" value="ECO:0007669"/>
    <property type="project" value="UniProtKB-SubCell"/>
</dbReference>
<protein>
    <recommendedName>
        <fullName evidence="8">tRNA(Ile)-lysidine synthase</fullName>
        <ecNumber evidence="8">6.3.4.19</ecNumber>
    </recommendedName>
    <alternativeName>
        <fullName evidence="8">tRNA(Ile)-2-lysyl-cytidine synthase</fullName>
    </alternativeName>
    <alternativeName>
        <fullName evidence="8">tRNA(Ile)-lysidine synthetase</fullName>
    </alternativeName>
</protein>
<sequence length="455" mass="53677">MLKEVEQFLLEAIKENEENNKKNISNSSSNKEKKITFAVAYSGGIDSQVLLNIAYKLKDKLNYNLVAIHVNYNLRGEESIGDEMFARETAKNYNIDIYVKHIEKGSYNNKNTQLEARKDRYLFFKELYNKKIYDYLLIAHNKDDLTETIIYRMIKGSGTNIYKALSKKRKYVLRPILNFYRKDIEEYAKENSLSHREDSSNKTNKYSRNKLRNVIIPMLEEINLQAKNNIIKFAYRVYEESNILRKKVNKTYKKIEISRNKINIKNIKNKLVLKKIIIKFLFKNNIEITEKRLLEILKIIYSKKPNIILRLDDYNLAKSYCLLEIVKTNDINTDSITVYNDGVYNFAGKTITIKTVLNKDIDYKKNIYIKKTFPLTIRKRKEGDFLYSYPNGNKKYLRNILIDLKVPSKERDLIPIIESENEIAAVYLNPYGINRISKNYALKNNDDYALEILIN</sequence>
<keyword evidence="5 8" id="KW-0547">Nucleotide-binding</keyword>
<dbReference type="InterPro" id="IPR012094">
    <property type="entry name" value="tRNA_Ile_lys_synt"/>
</dbReference>
<dbReference type="InterPro" id="IPR012795">
    <property type="entry name" value="tRNA_Ile_lys_synt_N"/>
</dbReference>
<keyword evidence="2 8" id="KW-0963">Cytoplasm</keyword>
<evidence type="ECO:0000256" key="4">
    <source>
        <dbReference type="ARBA" id="ARBA00022694"/>
    </source>
</evidence>
<dbReference type="GO" id="GO:0032267">
    <property type="term" value="F:tRNA(Ile)-lysidine synthase activity"/>
    <property type="evidence" value="ECO:0007669"/>
    <property type="project" value="UniProtKB-EC"/>
</dbReference>
<evidence type="ECO:0000256" key="5">
    <source>
        <dbReference type="ARBA" id="ARBA00022741"/>
    </source>
</evidence>
<dbReference type="SUPFAM" id="SSF56037">
    <property type="entry name" value="PheT/TilS domain"/>
    <property type="match status" value="1"/>
</dbReference>
<dbReference type="InterPro" id="IPR012796">
    <property type="entry name" value="Lysidine-tRNA-synth_C"/>
</dbReference>
<organism evidence="10 11">
    <name type="scientific">Brachyspira pilosicoli</name>
    <name type="common">Serpulina pilosicoli</name>
    <dbReference type="NCBI Taxonomy" id="52584"/>
    <lineage>
        <taxon>Bacteria</taxon>
        <taxon>Pseudomonadati</taxon>
        <taxon>Spirochaetota</taxon>
        <taxon>Spirochaetia</taxon>
        <taxon>Brachyspirales</taxon>
        <taxon>Brachyspiraceae</taxon>
        <taxon>Brachyspira</taxon>
    </lineage>
</organism>
<dbReference type="NCBIfam" id="TIGR02432">
    <property type="entry name" value="lysidine_TilS_N"/>
    <property type="match status" value="1"/>
</dbReference>
<dbReference type="EMBL" id="CP098754">
    <property type="protein sequence ID" value="WIH94391.1"/>
    <property type="molecule type" value="Genomic_DNA"/>
</dbReference>
<comment type="function">
    <text evidence="8">Ligates lysine onto the cytidine present at position 34 of the AUA codon-specific tRNA(Ile) that contains the anticodon CAU, in an ATP-dependent manner. Cytidine is converted to lysidine, thus changing the amino acid specificity of the tRNA from methionine to isoleucine.</text>
</comment>
<evidence type="ECO:0000256" key="7">
    <source>
        <dbReference type="ARBA" id="ARBA00048539"/>
    </source>
</evidence>
<keyword evidence="4 8" id="KW-0819">tRNA processing</keyword>
<accession>A0AAJ6G7P5</accession>
<dbReference type="Pfam" id="PF01171">
    <property type="entry name" value="ATP_bind_3"/>
    <property type="match status" value="1"/>
</dbReference>
<dbReference type="AlphaFoldDB" id="A0AAJ6G7P5"/>
<keyword evidence="3 8" id="KW-0436">Ligase</keyword>
<dbReference type="HAMAP" id="MF_01161">
    <property type="entry name" value="tRNA_Ile_lys_synt"/>
    <property type="match status" value="1"/>
</dbReference>
<comment type="subcellular location">
    <subcellularLocation>
        <location evidence="1 8">Cytoplasm</location>
    </subcellularLocation>
</comment>
<dbReference type="Gene3D" id="3.40.50.620">
    <property type="entry name" value="HUPs"/>
    <property type="match status" value="1"/>
</dbReference>
<dbReference type="InterPro" id="IPR014729">
    <property type="entry name" value="Rossmann-like_a/b/a_fold"/>
</dbReference>
<dbReference type="GO" id="GO:0005524">
    <property type="term" value="F:ATP binding"/>
    <property type="evidence" value="ECO:0007669"/>
    <property type="project" value="UniProtKB-UniRule"/>
</dbReference>
<evidence type="ECO:0000256" key="8">
    <source>
        <dbReference type="HAMAP-Rule" id="MF_01161"/>
    </source>
</evidence>
<gene>
    <name evidence="8 10" type="primary">tilS</name>
    <name evidence="10" type="ORF">NEH99_08835</name>
</gene>
<dbReference type="SUPFAM" id="SSF52402">
    <property type="entry name" value="Adenine nucleotide alpha hydrolases-like"/>
    <property type="match status" value="1"/>
</dbReference>
<feature type="binding site" evidence="8">
    <location>
        <begin position="42"/>
        <end position="47"/>
    </location>
    <ligand>
        <name>ATP</name>
        <dbReference type="ChEBI" id="CHEBI:30616"/>
    </ligand>
</feature>
<proteinExistence type="inferred from homology"/>
<evidence type="ECO:0000259" key="9">
    <source>
        <dbReference type="SMART" id="SM00977"/>
    </source>
</evidence>